<comment type="caution">
    <text evidence="1">The sequence shown here is derived from an EMBL/GenBank/DDBJ whole genome shotgun (WGS) entry which is preliminary data.</text>
</comment>
<dbReference type="RefSeq" id="WP_191724525.1">
    <property type="nucleotide sequence ID" value="NZ_JACSQK010000009.1"/>
</dbReference>
<gene>
    <name evidence="1" type="ORF">H9646_16705</name>
</gene>
<dbReference type="EMBL" id="JACSQK010000009">
    <property type="protein sequence ID" value="MBD7962112.1"/>
    <property type="molecule type" value="Genomic_DNA"/>
</dbReference>
<evidence type="ECO:0000313" key="2">
    <source>
        <dbReference type="Proteomes" id="UP000634919"/>
    </source>
</evidence>
<reference evidence="1 2" key="1">
    <citation type="submission" date="2020-08" db="EMBL/GenBank/DDBJ databases">
        <title>A Genomic Blueprint of the Chicken Gut Microbiome.</title>
        <authorList>
            <person name="Gilroy R."/>
            <person name="Ravi A."/>
            <person name="Getino M."/>
            <person name="Pursley I."/>
            <person name="Horton D.L."/>
            <person name="Alikhan N.-F."/>
            <person name="Baker D."/>
            <person name="Gharbi K."/>
            <person name="Hall N."/>
            <person name="Watson M."/>
            <person name="Adriaenssens E.M."/>
            <person name="Foster-Nyarko E."/>
            <person name="Jarju S."/>
            <person name="Secka A."/>
            <person name="Antonio M."/>
            <person name="Oren A."/>
            <person name="Chaudhuri R."/>
            <person name="La Ragione R.M."/>
            <person name="Hildebrand F."/>
            <person name="Pallen M.J."/>
        </authorList>
    </citation>
    <scope>NUCLEOTIDE SEQUENCE [LARGE SCALE GENOMIC DNA]</scope>
    <source>
        <strain evidence="1 2">Sa2CVA6</strain>
    </source>
</reference>
<evidence type="ECO:0000313" key="1">
    <source>
        <dbReference type="EMBL" id="MBD7962112.1"/>
    </source>
</evidence>
<proteinExistence type="predicted"/>
<accession>A0ABR8SF42</accession>
<protein>
    <submittedName>
        <fullName evidence="1">Uncharacterized protein</fullName>
    </submittedName>
</protein>
<keyword evidence="2" id="KW-1185">Reference proteome</keyword>
<dbReference type="Proteomes" id="UP000634919">
    <property type="component" value="Unassembled WGS sequence"/>
</dbReference>
<organism evidence="1 2">
    <name type="scientific">Comamonas avium</name>
    <dbReference type="NCBI Taxonomy" id="2762231"/>
    <lineage>
        <taxon>Bacteria</taxon>
        <taxon>Pseudomonadati</taxon>
        <taxon>Pseudomonadota</taxon>
        <taxon>Betaproteobacteria</taxon>
        <taxon>Burkholderiales</taxon>
        <taxon>Comamonadaceae</taxon>
        <taxon>Comamonas</taxon>
    </lineage>
</organism>
<sequence>MENIYDSMIGALREHWKANNNAYPQRFELTQSTFDGLLADRRLVNETMNYPLNLKNGYEREFLGVPVAVSAEGNAMVALDGTRVQLSV</sequence>
<name>A0ABR8SF42_9BURK</name>